<dbReference type="InterPro" id="IPR044795">
    <property type="entry name" value="THA8L-like"/>
</dbReference>
<keyword evidence="2" id="KW-1185">Reference proteome</keyword>
<comment type="caution">
    <text evidence="1">The sequence shown here is derived from an EMBL/GenBank/DDBJ whole genome shotgun (WGS) entry which is preliminary data.</text>
</comment>
<dbReference type="PANTHER" id="PTHR46870">
    <property type="entry name" value="PROTEIN THYLAKOID ASSEMBLY 8-LIKE, CHLOROPLASTIC"/>
    <property type="match status" value="1"/>
</dbReference>
<evidence type="ECO:0000313" key="1">
    <source>
        <dbReference type="EMBL" id="GMJ08302.1"/>
    </source>
</evidence>
<evidence type="ECO:0000313" key="2">
    <source>
        <dbReference type="Proteomes" id="UP001165190"/>
    </source>
</evidence>
<organism evidence="1 2">
    <name type="scientific">Hibiscus trionum</name>
    <name type="common">Flower of an hour</name>
    <dbReference type="NCBI Taxonomy" id="183268"/>
    <lineage>
        <taxon>Eukaryota</taxon>
        <taxon>Viridiplantae</taxon>
        <taxon>Streptophyta</taxon>
        <taxon>Embryophyta</taxon>
        <taxon>Tracheophyta</taxon>
        <taxon>Spermatophyta</taxon>
        <taxon>Magnoliopsida</taxon>
        <taxon>eudicotyledons</taxon>
        <taxon>Gunneridae</taxon>
        <taxon>Pentapetalae</taxon>
        <taxon>rosids</taxon>
        <taxon>malvids</taxon>
        <taxon>Malvales</taxon>
        <taxon>Malvaceae</taxon>
        <taxon>Malvoideae</taxon>
        <taxon>Hibiscus</taxon>
    </lineage>
</organism>
<dbReference type="Proteomes" id="UP001165190">
    <property type="component" value="Unassembled WGS sequence"/>
</dbReference>
<reference evidence="1" key="1">
    <citation type="submission" date="2023-05" db="EMBL/GenBank/DDBJ databases">
        <title>Genome and transcriptome analyses reveal genes involved in the formation of fine ridges on petal epidermal cells in Hibiscus trionum.</title>
        <authorList>
            <person name="Koshimizu S."/>
            <person name="Masuda S."/>
            <person name="Ishii T."/>
            <person name="Shirasu K."/>
            <person name="Hoshino A."/>
            <person name="Arita M."/>
        </authorList>
    </citation>
    <scope>NUCLEOTIDE SEQUENCE</scope>
    <source>
        <strain evidence="1">Hamamatsu line</strain>
    </source>
</reference>
<dbReference type="Gene3D" id="1.25.40.10">
    <property type="entry name" value="Tetratricopeptide repeat domain"/>
    <property type="match status" value="1"/>
</dbReference>
<sequence>MTKEGLMAAKELKRLQQNQISLYMKLYDVVRKEIWYRPDMFFYGDMLMMLARNRTVDESRWVWDELKRGKDLFGDQESRGNSECK</sequence>
<dbReference type="PANTHER" id="PTHR46870:SF1">
    <property type="entry name" value="OS03G0297700 PROTEIN"/>
    <property type="match status" value="1"/>
</dbReference>
<dbReference type="InterPro" id="IPR011990">
    <property type="entry name" value="TPR-like_helical_dom_sf"/>
</dbReference>
<protein>
    <submittedName>
        <fullName evidence="1">Uncharacterized protein</fullName>
    </submittedName>
</protein>
<accession>A0A9W7J598</accession>
<name>A0A9W7J598_HIBTR</name>
<dbReference type="EMBL" id="BSYR01000051">
    <property type="protein sequence ID" value="GMJ08302.1"/>
    <property type="molecule type" value="Genomic_DNA"/>
</dbReference>
<proteinExistence type="predicted"/>
<dbReference type="OrthoDB" id="1735029at2759"/>
<gene>
    <name evidence="1" type="ORF">HRI_004499400</name>
</gene>
<dbReference type="AlphaFoldDB" id="A0A9W7J598"/>